<dbReference type="EnsemblBacteria" id="AAM71605">
    <property type="protein sequence ID" value="AAM71605"/>
    <property type="gene ID" value="CT0359"/>
</dbReference>
<accession>Q8KFG7</accession>
<dbReference type="EMBL" id="AE006470">
    <property type="protein sequence ID" value="AAM71605.1"/>
    <property type="molecule type" value="Genomic_DNA"/>
</dbReference>
<gene>
    <name evidence="1" type="ordered locus">CT0359</name>
</gene>
<evidence type="ECO:0000313" key="2">
    <source>
        <dbReference type="Proteomes" id="UP000001007"/>
    </source>
</evidence>
<sequence>MSLFITKSFRRLLGGRFSRGFRGTECKGGLVAVAPGSGNGLEIYTIFKGIPTPRDSGLKTVFL</sequence>
<dbReference type="AlphaFoldDB" id="Q8KFG7"/>
<reference evidence="1 2" key="1">
    <citation type="journal article" date="2002" name="Proc. Natl. Acad. Sci. U.S.A.">
        <title>The complete genome sequence of Chlorobium tepidum TLS, a photosynthetic, anaerobic, green-sulfur bacterium.</title>
        <authorList>
            <person name="Eisen J.A."/>
            <person name="Nelson K.E."/>
            <person name="Paulsen I.T."/>
            <person name="Heidelberg J.F."/>
            <person name="Wu M."/>
            <person name="Dodson R.J."/>
            <person name="Deboy R."/>
            <person name="Gwinn M.L."/>
            <person name="Nelson W.C."/>
            <person name="Haft D.H."/>
            <person name="Hickey E.K."/>
            <person name="Peterson J.D."/>
            <person name="Durkin A.S."/>
            <person name="Kolonay J.L."/>
            <person name="Yang F."/>
            <person name="Holt I."/>
            <person name="Umayam L.A."/>
            <person name="Mason T."/>
            <person name="Brenner M."/>
            <person name="Shea T.P."/>
            <person name="Parksey D."/>
            <person name="Nierman W.C."/>
            <person name="Feldblyum T.V."/>
            <person name="Hansen C.L."/>
            <person name="Craven M.B."/>
            <person name="Radune D."/>
            <person name="Vamathevan J."/>
            <person name="Khouri H."/>
            <person name="White O."/>
            <person name="Gruber T.M."/>
            <person name="Ketchum K.A."/>
            <person name="Venter J.C."/>
            <person name="Tettelin H."/>
            <person name="Bryant D.A."/>
            <person name="Fraser C.M."/>
        </authorList>
    </citation>
    <scope>NUCLEOTIDE SEQUENCE [LARGE SCALE GENOMIC DNA]</scope>
    <source>
        <strain evidence="2">ATCC 49652 / DSM 12025 / NBRC 103806 / TLS</strain>
    </source>
</reference>
<dbReference type="KEGG" id="cte:CT0359"/>
<name>Q8KFG7_CHLTE</name>
<dbReference type="HOGENOM" id="CLU_2877637_0_0_10"/>
<dbReference type="Proteomes" id="UP000001007">
    <property type="component" value="Chromosome"/>
</dbReference>
<proteinExistence type="predicted"/>
<dbReference type="STRING" id="194439.CT0359"/>
<evidence type="ECO:0000313" key="1">
    <source>
        <dbReference type="EMBL" id="AAM71605.1"/>
    </source>
</evidence>
<protein>
    <submittedName>
        <fullName evidence="1">Uncharacterized protein</fullName>
    </submittedName>
</protein>
<organism evidence="1 2">
    <name type="scientific">Chlorobaculum tepidum (strain ATCC 49652 / DSM 12025 / NBRC 103806 / TLS)</name>
    <name type="common">Chlorobium tepidum</name>
    <dbReference type="NCBI Taxonomy" id="194439"/>
    <lineage>
        <taxon>Bacteria</taxon>
        <taxon>Pseudomonadati</taxon>
        <taxon>Chlorobiota</taxon>
        <taxon>Chlorobiia</taxon>
        <taxon>Chlorobiales</taxon>
        <taxon>Chlorobiaceae</taxon>
        <taxon>Chlorobaculum</taxon>
    </lineage>
</organism>
<keyword evidence="2" id="KW-1185">Reference proteome</keyword>